<evidence type="ECO:0000313" key="2">
    <source>
        <dbReference type="Proteomes" id="UP000717515"/>
    </source>
</evidence>
<dbReference type="EMBL" id="JAIFTL010000036">
    <property type="protein sequence ID" value="KAG9325639.1"/>
    <property type="molecule type" value="Genomic_DNA"/>
</dbReference>
<dbReference type="PANTHER" id="PTHR40743">
    <property type="entry name" value="NUCLEOTIDE-DIPHOSPHO-SUGAR TRANSFERASE CONTAINING PROTEIN"/>
    <property type="match status" value="1"/>
</dbReference>
<dbReference type="AlphaFoldDB" id="A0A9P8A816"/>
<dbReference type="PANTHER" id="PTHR40743:SF1">
    <property type="entry name" value="POSSIBLE GLYCOSYLTRANSFERASE"/>
    <property type="match status" value="1"/>
</dbReference>
<reference evidence="1" key="1">
    <citation type="submission" date="2021-07" db="EMBL/GenBank/DDBJ databases">
        <title>Draft genome of Mortierella alpina, strain LL118, isolated from an aspen leaf litter sample.</title>
        <authorList>
            <person name="Yang S."/>
            <person name="Vinatzer B.A."/>
        </authorList>
    </citation>
    <scope>NUCLEOTIDE SEQUENCE</scope>
    <source>
        <strain evidence="1">LL118</strain>
    </source>
</reference>
<protein>
    <submittedName>
        <fullName evidence="1">Uncharacterized protein</fullName>
    </submittedName>
</protein>
<accession>A0A9P8A816</accession>
<gene>
    <name evidence="1" type="ORF">KVV02_000664</name>
</gene>
<sequence length="286" mass="33014">MIHRRLLIALPTLLLVSIFLFLYTPRQLHTLHGASNSTEEFVFRPQVKIAFITSYFKPDNAERSSEIDICLASLVANPFVSQVHVLVEAKDQPLPLFAIKHPKTKVALVHSRPIMGDFIQYSCDHLMDHRVLFANSDIFYDSTLEYFMKISDQVFDSTFYAISRWWYDDGGHTMFGDDLSPDRPKGMTPHPYPRYGSYDTFAFQPRAICKDKSKLEIIVANLNYTLGVLGAENRLLYEIKRQYPEMRLENPFKAVKSIHMHSVLSRSAGWENRVNLDGKTVEILDY</sequence>
<proteinExistence type="predicted"/>
<evidence type="ECO:0000313" key="1">
    <source>
        <dbReference type="EMBL" id="KAG9325639.1"/>
    </source>
</evidence>
<comment type="caution">
    <text evidence="1">The sequence shown here is derived from an EMBL/GenBank/DDBJ whole genome shotgun (WGS) entry which is preliminary data.</text>
</comment>
<dbReference type="Proteomes" id="UP000717515">
    <property type="component" value="Unassembled WGS sequence"/>
</dbReference>
<organism evidence="1 2">
    <name type="scientific">Mortierella alpina</name>
    <name type="common">Oleaginous fungus</name>
    <name type="synonym">Mortierella renispora</name>
    <dbReference type="NCBI Taxonomy" id="64518"/>
    <lineage>
        <taxon>Eukaryota</taxon>
        <taxon>Fungi</taxon>
        <taxon>Fungi incertae sedis</taxon>
        <taxon>Mucoromycota</taxon>
        <taxon>Mortierellomycotina</taxon>
        <taxon>Mortierellomycetes</taxon>
        <taxon>Mortierellales</taxon>
        <taxon>Mortierellaceae</taxon>
        <taxon>Mortierella</taxon>
    </lineage>
</organism>
<name>A0A9P8A816_MORAP</name>